<evidence type="ECO:0000256" key="1">
    <source>
        <dbReference type="SAM" id="MobiDB-lite"/>
    </source>
</evidence>
<accession>A0A2N5N8C8</accession>
<proteinExistence type="predicted"/>
<dbReference type="Proteomes" id="UP000234789">
    <property type="component" value="Unassembled WGS sequence"/>
</dbReference>
<name>A0A2N5N8C8_9BACL</name>
<dbReference type="EMBL" id="NFEZ01000003">
    <property type="protein sequence ID" value="PLT46607.1"/>
    <property type="molecule type" value="Genomic_DNA"/>
</dbReference>
<organism evidence="2 3">
    <name type="scientific">Paenibacillus pasadenensis</name>
    <dbReference type="NCBI Taxonomy" id="217090"/>
    <lineage>
        <taxon>Bacteria</taxon>
        <taxon>Bacillati</taxon>
        <taxon>Bacillota</taxon>
        <taxon>Bacilli</taxon>
        <taxon>Bacillales</taxon>
        <taxon>Paenibacillaceae</taxon>
        <taxon>Paenibacillus</taxon>
    </lineage>
</organism>
<keyword evidence="3" id="KW-1185">Reference proteome</keyword>
<protein>
    <submittedName>
        <fullName evidence="2">Uncharacterized protein</fullName>
    </submittedName>
</protein>
<gene>
    <name evidence="2" type="ORF">B8V81_0831</name>
</gene>
<evidence type="ECO:0000313" key="2">
    <source>
        <dbReference type="EMBL" id="PLT46607.1"/>
    </source>
</evidence>
<feature type="compositionally biased region" description="Low complexity" evidence="1">
    <location>
        <begin position="1"/>
        <end position="25"/>
    </location>
</feature>
<feature type="region of interest" description="Disordered" evidence="1">
    <location>
        <begin position="1"/>
        <end position="28"/>
    </location>
</feature>
<evidence type="ECO:0000313" key="3">
    <source>
        <dbReference type="Proteomes" id="UP000234789"/>
    </source>
</evidence>
<sequence>MPLLPQSSQRRPAARSARSPVSPAPGVYTPGAFFAKVGECSRGGEIFSRPASL</sequence>
<dbReference type="AlphaFoldDB" id="A0A2N5N8C8"/>
<comment type="caution">
    <text evidence="2">The sequence shown here is derived from an EMBL/GenBank/DDBJ whole genome shotgun (WGS) entry which is preliminary data.</text>
</comment>
<reference evidence="2 3" key="1">
    <citation type="submission" date="2017-05" db="EMBL/GenBank/DDBJ databases">
        <title>Functional genome analysis of Paenibacillus pasadenensis strain R16: insights on endophytic life style and antifungal activity.</title>
        <authorList>
            <person name="Passera A."/>
            <person name="Marcolungo L."/>
            <person name="Casati P."/>
            <person name="Brasca M."/>
            <person name="Quaglino F."/>
            <person name="Delledonne M."/>
        </authorList>
    </citation>
    <scope>NUCLEOTIDE SEQUENCE [LARGE SCALE GENOMIC DNA]</scope>
    <source>
        <strain evidence="2 3">R16</strain>
    </source>
</reference>